<dbReference type="RefSeq" id="WP_307258097.1">
    <property type="nucleotide sequence ID" value="NZ_JAUSUC010000035.1"/>
</dbReference>
<comment type="caution">
    <text evidence="2">The sequence shown here is derived from an EMBL/GenBank/DDBJ whole genome shotgun (WGS) entry which is preliminary data.</text>
</comment>
<dbReference type="EMBL" id="JAUSUC010000035">
    <property type="protein sequence ID" value="MDQ0216104.1"/>
    <property type="molecule type" value="Genomic_DNA"/>
</dbReference>
<keyword evidence="1" id="KW-0472">Membrane</keyword>
<keyword evidence="1" id="KW-0812">Transmembrane</keyword>
<evidence type="ECO:0000256" key="1">
    <source>
        <dbReference type="SAM" id="Phobius"/>
    </source>
</evidence>
<organism evidence="2 3">
    <name type="scientific">Oikeobacillus pervagus</name>
    <dbReference type="NCBI Taxonomy" id="1325931"/>
    <lineage>
        <taxon>Bacteria</taxon>
        <taxon>Bacillati</taxon>
        <taxon>Bacillota</taxon>
        <taxon>Bacilli</taxon>
        <taxon>Bacillales</taxon>
        <taxon>Bacillaceae</taxon>
        <taxon>Oikeobacillus</taxon>
    </lineage>
</organism>
<proteinExistence type="predicted"/>
<sequence>MKKWIGVLLGCSVFALIILFINQFLFFLLFRETPEWLTLRSWISFVIVFLFSLLTFIARNQERNH</sequence>
<evidence type="ECO:0000313" key="3">
    <source>
        <dbReference type="Proteomes" id="UP001237207"/>
    </source>
</evidence>
<keyword evidence="1" id="KW-1133">Transmembrane helix</keyword>
<accession>A0AAJ1T0P8</accession>
<dbReference type="AlphaFoldDB" id="A0AAJ1T0P8"/>
<keyword evidence="3" id="KW-1185">Reference proteome</keyword>
<reference evidence="2" key="1">
    <citation type="submission" date="2023-07" db="EMBL/GenBank/DDBJ databases">
        <title>Genomic Encyclopedia of Type Strains, Phase IV (KMG-IV): sequencing the most valuable type-strain genomes for metagenomic binning, comparative biology and taxonomic classification.</title>
        <authorList>
            <person name="Goeker M."/>
        </authorList>
    </citation>
    <scope>NUCLEOTIDE SEQUENCE</scope>
    <source>
        <strain evidence="2">DSM 23947</strain>
    </source>
</reference>
<gene>
    <name evidence="2" type="ORF">J2S13_002526</name>
</gene>
<name>A0AAJ1T0P8_9BACI</name>
<protein>
    <submittedName>
        <fullName evidence="2">Uncharacterized protein</fullName>
    </submittedName>
</protein>
<feature type="transmembrane region" description="Helical" evidence="1">
    <location>
        <begin position="7"/>
        <end position="30"/>
    </location>
</feature>
<dbReference type="Proteomes" id="UP001237207">
    <property type="component" value="Unassembled WGS sequence"/>
</dbReference>
<feature type="transmembrane region" description="Helical" evidence="1">
    <location>
        <begin position="42"/>
        <end position="58"/>
    </location>
</feature>
<evidence type="ECO:0000313" key="2">
    <source>
        <dbReference type="EMBL" id="MDQ0216104.1"/>
    </source>
</evidence>